<reference evidence="2 3" key="1">
    <citation type="submission" date="2019-02" db="EMBL/GenBank/DDBJ databases">
        <title>Kribbella capetownensis sp. nov. and Kribbella speibonae sp. nov., isolated from soil.</title>
        <authorList>
            <person name="Curtis S.M."/>
            <person name="Norton I."/>
            <person name="Everest G.J."/>
            <person name="Meyers P.R."/>
        </authorList>
    </citation>
    <scope>NUCLEOTIDE SEQUENCE [LARGE SCALE GENOMIC DNA]</scope>
    <source>
        <strain evidence="2 3">NRRL B-24813</strain>
    </source>
</reference>
<protein>
    <submittedName>
        <fullName evidence="2">Uncharacterized protein</fullName>
    </submittedName>
</protein>
<proteinExistence type="predicted"/>
<dbReference type="Proteomes" id="UP000291144">
    <property type="component" value="Unassembled WGS sequence"/>
</dbReference>
<organism evidence="2 3">
    <name type="scientific">Kribbella pittospori</name>
    <dbReference type="NCBI Taxonomy" id="722689"/>
    <lineage>
        <taxon>Bacteria</taxon>
        <taxon>Bacillati</taxon>
        <taxon>Actinomycetota</taxon>
        <taxon>Actinomycetes</taxon>
        <taxon>Propionibacteriales</taxon>
        <taxon>Kribbellaceae</taxon>
        <taxon>Kribbella</taxon>
    </lineage>
</organism>
<gene>
    <name evidence="2" type="ORF">E0H73_37845</name>
</gene>
<dbReference type="EMBL" id="SJKB01000017">
    <property type="protein sequence ID" value="TCC54963.1"/>
    <property type="molecule type" value="Genomic_DNA"/>
</dbReference>
<dbReference type="AlphaFoldDB" id="A0A4R0K4I4"/>
<name>A0A4R0K4I4_9ACTN</name>
<accession>A0A4R0K4I4</accession>
<dbReference type="RefSeq" id="WP_131364734.1">
    <property type="nucleotide sequence ID" value="NZ_SJKB01000017.1"/>
</dbReference>
<feature type="region of interest" description="Disordered" evidence="1">
    <location>
        <begin position="90"/>
        <end position="109"/>
    </location>
</feature>
<evidence type="ECO:0000313" key="3">
    <source>
        <dbReference type="Proteomes" id="UP000291144"/>
    </source>
</evidence>
<keyword evidence="3" id="KW-1185">Reference proteome</keyword>
<comment type="caution">
    <text evidence="2">The sequence shown here is derived from an EMBL/GenBank/DDBJ whole genome shotgun (WGS) entry which is preliminary data.</text>
</comment>
<evidence type="ECO:0000313" key="2">
    <source>
        <dbReference type="EMBL" id="TCC54963.1"/>
    </source>
</evidence>
<sequence>MTKPGDSPVDADREREAELQAAAGRLAVVRELLQRAGRGELSATQLETSLREYWREDGPIVLRAGRAALELARLQALAQLYQWRAQLAAQLQPRETPHGDGSQDAGERR</sequence>
<evidence type="ECO:0000256" key="1">
    <source>
        <dbReference type="SAM" id="MobiDB-lite"/>
    </source>
</evidence>